<proteinExistence type="predicted"/>
<comment type="caution">
    <text evidence="1">The sequence shown here is derived from an EMBL/GenBank/DDBJ whole genome shotgun (WGS) entry which is preliminary data.</text>
</comment>
<dbReference type="EMBL" id="JAERRB010000001">
    <property type="protein sequence ID" value="MBL0739952.1"/>
    <property type="molecule type" value="Genomic_DNA"/>
</dbReference>
<gene>
    <name evidence="1" type="ORF">JI741_01920</name>
</gene>
<dbReference type="Proteomes" id="UP000613030">
    <property type="component" value="Unassembled WGS sequence"/>
</dbReference>
<evidence type="ECO:0000313" key="1">
    <source>
        <dbReference type="EMBL" id="MBL0739952.1"/>
    </source>
</evidence>
<keyword evidence="2" id="KW-1185">Reference proteome</keyword>
<dbReference type="RefSeq" id="WP_202006913.1">
    <property type="nucleotide sequence ID" value="NZ_JAERRB010000001.1"/>
</dbReference>
<organism evidence="1 2">
    <name type="scientific">Chryseolinea lacunae</name>
    <dbReference type="NCBI Taxonomy" id="2801331"/>
    <lineage>
        <taxon>Bacteria</taxon>
        <taxon>Pseudomonadati</taxon>
        <taxon>Bacteroidota</taxon>
        <taxon>Cytophagia</taxon>
        <taxon>Cytophagales</taxon>
        <taxon>Fulvivirgaceae</taxon>
        <taxon>Chryseolinea</taxon>
    </lineage>
</organism>
<name>A0ABS1KL48_9BACT</name>
<protein>
    <submittedName>
        <fullName evidence="1">Uncharacterized protein</fullName>
    </submittedName>
</protein>
<accession>A0ABS1KL48</accession>
<reference evidence="1 2" key="1">
    <citation type="submission" date="2021-01" db="EMBL/GenBank/DDBJ databases">
        <title>Chryseolinea sp. Jin1 Genome sequencing and assembly.</title>
        <authorList>
            <person name="Kim I."/>
        </authorList>
    </citation>
    <scope>NUCLEOTIDE SEQUENCE [LARGE SCALE GENOMIC DNA]</scope>
    <source>
        <strain evidence="1 2">Jin1</strain>
    </source>
</reference>
<evidence type="ECO:0000313" key="2">
    <source>
        <dbReference type="Proteomes" id="UP000613030"/>
    </source>
</evidence>
<sequence>MPIRMLFLLLLFGLGPVVCTAQLSRTDTVLFLHFDAAKYYKVPLYIRVAKGEKPKLRITYSYGSIYFLYDGLPLEFGTELGPKPDTVKARKLRNVKIATHEQLADFIEANYPMNQTSKYFLQLKSIYLVEPTKKKGYVTVTKVELNIDIE</sequence>